<dbReference type="CDD" id="cd07042">
    <property type="entry name" value="STAS_SulP_like_sulfate_transporter"/>
    <property type="match status" value="1"/>
</dbReference>
<proteinExistence type="predicted"/>
<dbReference type="NCBIfam" id="TIGR00815">
    <property type="entry name" value="sulP"/>
    <property type="match status" value="1"/>
</dbReference>
<sequence length="846" mass="93313">MASTSTKIGHGLAKGLGINLKYRDETGDPTVDGKLTRGESVFSIDTVDGYNEEEPHVSEWLRSIAPTPRRMRNYVSSLFPFTHWILSYNLQWFYGDLVAGITVGAVVVPQSMAYAKLAQLDIQYGLYSSFMGVLIYWFFATSKDITIGPVAVMSTIVGNIVTQAKAVDPSIPSHVVASSLAVICGAVVFGIGVLRIGRIVEFISLPAVTAFITGSSINIAVGQLPTLLGTSSRFNTRDSTYLVFINTFRWLDHCTLDAAIGITSLAMLYIIRAIFNYLGKVQPARRKTWFFCNTLRSVFVILLYTLIGWAANRNINYSQAAQAKFTILGPVPRGFTTHEAPILSPQVINTYANQIPISVIVLLIEHISIAKSFGRINNYTINPSQELVAIGVTNLLGPFLGAYPATGSFSRTAIKSKAGVRTPFAGVITALVVLLAIYALPAVFFYIPNAALAGIIIHAVGDLITPPNTVYQFWKISPIEVVVFFAGVIVTIFTTIEIGIYVTVTTSFAIQIWRMFFVKGRFLGKLKVHSVVGEHISSQPKDGTTTNQHPENDPDKSSRNIFVPLEHNDGSNPGHVVSHPYPGIFIYRFSEGYNYPSASAYLDQFVAEIFANTRRTDPSAFGRPGDRPWNDPAPRRGKKLDLHQERPTLKAVILDFATVNNTDLTSVQSLIDVRNQLDKYAQPHSVQWHFANIHNRWTKRALASAGFGYPTPEATDGFHRWKPVFSVAEIGGSQSAAEAAEEQANRREQLRRPSQKDIETGHREIDFAAKDSSSDNSLDREITRSKAYDAGLNNKTAPVHGLNRPLFHIDLTAALQSAISNVQRFHPGEDTDLIESENDWKPERTA</sequence>
<keyword evidence="9" id="KW-1185">Reference proteome</keyword>
<dbReference type="GO" id="GO:0016020">
    <property type="term" value="C:membrane"/>
    <property type="evidence" value="ECO:0007669"/>
    <property type="project" value="UniProtKB-SubCell"/>
</dbReference>
<dbReference type="InterPro" id="IPR002645">
    <property type="entry name" value="STAS_dom"/>
</dbReference>
<evidence type="ECO:0000313" key="8">
    <source>
        <dbReference type="EMBL" id="QIW95426.1"/>
    </source>
</evidence>
<comment type="subcellular location">
    <subcellularLocation>
        <location evidence="1">Membrane</location>
        <topology evidence="1">Multi-pass membrane protein</topology>
    </subcellularLocation>
</comment>
<dbReference type="FunFam" id="3.30.750.24:FF:000024">
    <property type="entry name" value="Sulfate permease 2"/>
    <property type="match status" value="1"/>
</dbReference>
<feature type="compositionally biased region" description="Polar residues" evidence="5">
    <location>
        <begin position="536"/>
        <end position="549"/>
    </location>
</feature>
<evidence type="ECO:0000256" key="5">
    <source>
        <dbReference type="SAM" id="MobiDB-lite"/>
    </source>
</evidence>
<feature type="region of interest" description="Disordered" evidence="5">
    <location>
        <begin position="536"/>
        <end position="562"/>
    </location>
</feature>
<evidence type="ECO:0000259" key="7">
    <source>
        <dbReference type="PROSITE" id="PS50801"/>
    </source>
</evidence>
<feature type="transmembrane region" description="Helical" evidence="6">
    <location>
        <begin position="203"/>
        <end position="224"/>
    </location>
</feature>
<dbReference type="PANTHER" id="PTHR11814">
    <property type="entry name" value="SULFATE TRANSPORTER"/>
    <property type="match status" value="1"/>
</dbReference>
<dbReference type="GO" id="GO:0055085">
    <property type="term" value="P:transmembrane transport"/>
    <property type="evidence" value="ECO:0007669"/>
    <property type="project" value="InterPro"/>
</dbReference>
<dbReference type="EMBL" id="CP051139">
    <property type="protein sequence ID" value="QIW95426.1"/>
    <property type="molecule type" value="Genomic_DNA"/>
</dbReference>
<dbReference type="AlphaFoldDB" id="A0A6H0XL06"/>
<dbReference type="Pfam" id="PF00916">
    <property type="entry name" value="Sulfate_transp"/>
    <property type="match status" value="1"/>
</dbReference>
<feature type="transmembrane region" description="Helical" evidence="6">
    <location>
        <begin position="387"/>
        <end position="406"/>
    </location>
</feature>
<feature type="domain" description="STAS" evidence="7">
    <location>
        <begin position="574"/>
        <end position="707"/>
    </location>
</feature>
<dbReference type="InterPro" id="IPR036513">
    <property type="entry name" value="STAS_dom_sf"/>
</dbReference>
<evidence type="ECO:0000256" key="1">
    <source>
        <dbReference type="ARBA" id="ARBA00004141"/>
    </source>
</evidence>
<evidence type="ECO:0000256" key="2">
    <source>
        <dbReference type="ARBA" id="ARBA00022692"/>
    </source>
</evidence>
<dbReference type="PROSITE" id="PS50801">
    <property type="entry name" value="STAS"/>
    <property type="match status" value="1"/>
</dbReference>
<dbReference type="InterPro" id="IPR011547">
    <property type="entry name" value="SLC26A/SulP_dom"/>
</dbReference>
<dbReference type="InterPro" id="IPR001902">
    <property type="entry name" value="SLC26A/SulP_fam"/>
</dbReference>
<keyword evidence="3 6" id="KW-1133">Transmembrane helix</keyword>
<reference evidence="8 9" key="1">
    <citation type="journal article" date="2016" name="Sci. Rep.">
        <title>Peltaster fructicola genome reveals evolution from an invasive phytopathogen to an ectophytic parasite.</title>
        <authorList>
            <person name="Xu C."/>
            <person name="Chen H."/>
            <person name="Gleason M.L."/>
            <person name="Xu J.R."/>
            <person name="Liu H."/>
            <person name="Zhang R."/>
            <person name="Sun G."/>
        </authorList>
    </citation>
    <scope>NUCLEOTIDE SEQUENCE [LARGE SCALE GENOMIC DNA]</scope>
    <source>
        <strain evidence="8 9">LNHT1506</strain>
    </source>
</reference>
<accession>A0A6H0XL06</accession>
<dbReference type="OrthoDB" id="288203at2759"/>
<feature type="transmembrane region" description="Helical" evidence="6">
    <location>
        <begin position="175"/>
        <end position="196"/>
    </location>
</feature>
<dbReference type="Gene3D" id="3.30.750.24">
    <property type="entry name" value="STAS domain"/>
    <property type="match status" value="1"/>
</dbReference>
<feature type="transmembrane region" description="Helical" evidence="6">
    <location>
        <begin position="122"/>
        <end position="139"/>
    </location>
</feature>
<evidence type="ECO:0000256" key="4">
    <source>
        <dbReference type="ARBA" id="ARBA00023136"/>
    </source>
</evidence>
<name>A0A6H0XL06_9PEZI</name>
<feature type="transmembrane region" description="Helical" evidence="6">
    <location>
        <begin position="473"/>
        <end position="492"/>
    </location>
</feature>
<dbReference type="Proteomes" id="UP000503462">
    <property type="component" value="Chromosome 1"/>
</dbReference>
<protein>
    <recommendedName>
        <fullName evidence="7">STAS domain-containing protein</fullName>
    </recommendedName>
</protein>
<keyword evidence="4 6" id="KW-0472">Membrane</keyword>
<organism evidence="8 9">
    <name type="scientific">Peltaster fructicola</name>
    <dbReference type="NCBI Taxonomy" id="286661"/>
    <lineage>
        <taxon>Eukaryota</taxon>
        <taxon>Fungi</taxon>
        <taxon>Dikarya</taxon>
        <taxon>Ascomycota</taxon>
        <taxon>Pezizomycotina</taxon>
        <taxon>Dothideomycetes</taxon>
        <taxon>Dothideomycetes incertae sedis</taxon>
        <taxon>Peltaster</taxon>
    </lineage>
</organism>
<keyword evidence="2 6" id="KW-0812">Transmembrane</keyword>
<evidence type="ECO:0000256" key="3">
    <source>
        <dbReference type="ARBA" id="ARBA00022989"/>
    </source>
</evidence>
<evidence type="ECO:0000256" key="6">
    <source>
        <dbReference type="SAM" id="Phobius"/>
    </source>
</evidence>
<gene>
    <name evidence="8" type="ORF">AMS68_000944</name>
</gene>
<feature type="transmembrane region" description="Helical" evidence="6">
    <location>
        <begin position="258"/>
        <end position="278"/>
    </location>
</feature>
<evidence type="ECO:0000313" key="9">
    <source>
        <dbReference type="Proteomes" id="UP000503462"/>
    </source>
</evidence>
<feature type="transmembrane region" description="Helical" evidence="6">
    <location>
        <begin position="418"/>
        <end position="437"/>
    </location>
</feature>
<feature type="transmembrane region" description="Helical" evidence="6">
    <location>
        <begin position="290"/>
        <end position="311"/>
    </location>
</feature>